<feature type="domain" description="AAA" evidence="10">
    <location>
        <begin position="586"/>
        <end position="716"/>
    </location>
</feature>
<evidence type="ECO:0000256" key="6">
    <source>
        <dbReference type="ARBA" id="ARBA00022840"/>
    </source>
</evidence>
<organism evidence="11 12">
    <name type="scientific">Algibacter lectus</name>
    <dbReference type="NCBI Taxonomy" id="221126"/>
    <lineage>
        <taxon>Bacteria</taxon>
        <taxon>Pseudomonadati</taxon>
        <taxon>Bacteroidota</taxon>
        <taxon>Flavobacteriia</taxon>
        <taxon>Flavobacteriales</taxon>
        <taxon>Flavobacteriaceae</taxon>
        <taxon>Algibacter</taxon>
    </lineage>
</organism>
<keyword evidence="5" id="KW-0418">Kinase</keyword>
<name>A0A4R8MGN4_9FLAO</name>
<evidence type="ECO:0000313" key="12">
    <source>
        <dbReference type="Proteomes" id="UP000294824"/>
    </source>
</evidence>
<keyword evidence="7" id="KW-0829">Tyrosine-protein kinase</keyword>
<gene>
    <name evidence="11" type="ORF">DFQ06_0566</name>
</gene>
<evidence type="ECO:0000256" key="2">
    <source>
        <dbReference type="ARBA" id="ARBA00011903"/>
    </source>
</evidence>
<dbReference type="PANTHER" id="PTHR32309:SF13">
    <property type="entry name" value="FERRIC ENTEROBACTIN TRANSPORT PROTEIN FEPE"/>
    <property type="match status" value="1"/>
</dbReference>
<evidence type="ECO:0000256" key="3">
    <source>
        <dbReference type="ARBA" id="ARBA00022679"/>
    </source>
</evidence>
<dbReference type="PANTHER" id="PTHR32309">
    <property type="entry name" value="TYROSINE-PROTEIN KINASE"/>
    <property type="match status" value="1"/>
</dbReference>
<dbReference type="SUPFAM" id="SSF52540">
    <property type="entry name" value="P-loop containing nucleoside triphosphate hydrolases"/>
    <property type="match status" value="1"/>
</dbReference>
<feature type="transmembrane region" description="Helical" evidence="9">
    <location>
        <begin position="495"/>
        <end position="513"/>
    </location>
</feature>
<keyword evidence="4" id="KW-0547">Nucleotide-binding</keyword>
<keyword evidence="3" id="KW-0808">Transferase</keyword>
<dbReference type="EC" id="2.7.10.2" evidence="2"/>
<dbReference type="InterPro" id="IPR025669">
    <property type="entry name" value="AAA_dom"/>
</dbReference>
<accession>A0A4R8MGN4</accession>
<evidence type="ECO:0000256" key="1">
    <source>
        <dbReference type="ARBA" id="ARBA00007316"/>
    </source>
</evidence>
<evidence type="ECO:0000256" key="9">
    <source>
        <dbReference type="SAM" id="Phobius"/>
    </source>
</evidence>
<evidence type="ECO:0000256" key="7">
    <source>
        <dbReference type="ARBA" id="ARBA00023137"/>
    </source>
</evidence>
<protein>
    <recommendedName>
        <fullName evidence="2">non-specific protein-tyrosine kinase</fullName>
        <ecNumber evidence="2">2.7.10.2</ecNumber>
    </recommendedName>
</protein>
<dbReference type="AlphaFoldDB" id="A0A4R8MGN4"/>
<dbReference type="EMBL" id="SORL01000007">
    <property type="protein sequence ID" value="TDY63677.1"/>
    <property type="molecule type" value="Genomic_DNA"/>
</dbReference>
<evidence type="ECO:0000313" key="11">
    <source>
        <dbReference type="EMBL" id="TDY63677.1"/>
    </source>
</evidence>
<keyword evidence="9" id="KW-0812">Transmembrane</keyword>
<evidence type="ECO:0000256" key="5">
    <source>
        <dbReference type="ARBA" id="ARBA00022777"/>
    </source>
</evidence>
<proteinExistence type="inferred from homology"/>
<dbReference type="Gene3D" id="3.40.50.300">
    <property type="entry name" value="P-loop containing nucleotide triphosphate hydrolases"/>
    <property type="match status" value="1"/>
</dbReference>
<evidence type="ECO:0000256" key="8">
    <source>
        <dbReference type="ARBA" id="ARBA00051245"/>
    </source>
</evidence>
<dbReference type="GO" id="GO:0004715">
    <property type="term" value="F:non-membrane spanning protein tyrosine kinase activity"/>
    <property type="evidence" value="ECO:0007669"/>
    <property type="project" value="UniProtKB-EC"/>
</dbReference>
<dbReference type="GO" id="GO:0005524">
    <property type="term" value="F:ATP binding"/>
    <property type="evidence" value="ECO:0007669"/>
    <property type="project" value="UniProtKB-KW"/>
</dbReference>
<comment type="similarity">
    <text evidence="1">Belongs to the CpsD/CapB family.</text>
</comment>
<keyword evidence="6" id="KW-0067">ATP-binding</keyword>
<evidence type="ECO:0000259" key="10">
    <source>
        <dbReference type="Pfam" id="PF13614"/>
    </source>
</evidence>
<comment type="catalytic activity">
    <reaction evidence="8">
        <text>L-tyrosyl-[protein] + ATP = O-phospho-L-tyrosyl-[protein] + ADP + H(+)</text>
        <dbReference type="Rhea" id="RHEA:10596"/>
        <dbReference type="Rhea" id="RHEA-COMP:10136"/>
        <dbReference type="Rhea" id="RHEA-COMP:20101"/>
        <dbReference type="ChEBI" id="CHEBI:15378"/>
        <dbReference type="ChEBI" id="CHEBI:30616"/>
        <dbReference type="ChEBI" id="CHEBI:46858"/>
        <dbReference type="ChEBI" id="CHEBI:61978"/>
        <dbReference type="ChEBI" id="CHEBI:456216"/>
        <dbReference type="EC" id="2.7.10.2"/>
    </reaction>
</comment>
<keyword evidence="12" id="KW-1185">Reference proteome</keyword>
<feature type="transmembrane region" description="Helical" evidence="9">
    <location>
        <begin position="31"/>
        <end position="49"/>
    </location>
</feature>
<dbReference type="CDD" id="cd05387">
    <property type="entry name" value="BY-kinase"/>
    <property type="match status" value="1"/>
</dbReference>
<keyword evidence="9" id="KW-0472">Membrane</keyword>
<dbReference type="InterPro" id="IPR027417">
    <property type="entry name" value="P-loop_NTPase"/>
</dbReference>
<dbReference type="Proteomes" id="UP000294824">
    <property type="component" value="Unassembled WGS sequence"/>
</dbReference>
<dbReference type="GO" id="GO:0005886">
    <property type="term" value="C:plasma membrane"/>
    <property type="evidence" value="ECO:0007669"/>
    <property type="project" value="TreeGrafter"/>
</dbReference>
<evidence type="ECO:0000256" key="4">
    <source>
        <dbReference type="ARBA" id="ARBA00022741"/>
    </source>
</evidence>
<keyword evidence="9" id="KW-1133">Transmembrane helix</keyword>
<dbReference type="NCBIfam" id="TIGR01007">
    <property type="entry name" value="eps_fam"/>
    <property type="match status" value="1"/>
</dbReference>
<comment type="caution">
    <text evidence="11">The sequence shown here is derived from an EMBL/GenBank/DDBJ whole genome shotgun (WGS) entry which is preliminary data.</text>
</comment>
<dbReference type="InterPro" id="IPR050445">
    <property type="entry name" value="Bact_polysacc_biosynth/exp"/>
</dbReference>
<dbReference type="InterPro" id="IPR005702">
    <property type="entry name" value="Wzc-like_C"/>
</dbReference>
<sequence>MTSIEKKNDLEKISSDRFNFKKTIGLYTKKWIWFLLSIIFFCVLAYFQIKITIPKYGATAKIMLLSDNDGTGGANALKELSLFSENEEAAIEDEIEVMTSRTFMKDIVKKLKLNTQYFASGRVNEYELYKTNPFNVNFILSDSIADNISYSFYIDIISDTEFNFRVLEEDIPQKMTFGKNISTEYGSMVLIPREDYQGVYTTTIRVQISPVMEIATLLNSTVFVSPIAKSSKVLSIYYEDNVLQKAKDVINTVIETYNVITLEKKNIRSENTVKFIEKRIDSITYDLVNVDNNIVRYKTVNKITDVASEAGQLLASGTQNEQQIDGAKTELRKLNYMTESLGDNSSFSPIPSNLGLGDASISTLSSKYNELLRERDNKLKSAGERNPIVLELNETLRGIKQNLSSSIKNSKQSLGIQINSLQNQSTRLSSKIYAVPGQESKLRSIERKQGIKEQIYLFLLEKREEAAITLTATTPNLKIIDDAYSFGDVNMDGKILYIGAFFLGFLIPFGVIYTKDLLDTKIHNREDLQREIKNISILGEVPRLSKSDKDLVERNDRSVLSESFRIIRTNFDFIIRGREVKNYKNVIFVTSTINGEGKSFFSMNMALTLANTNKKVLLIGADIRNPQVFTKIKNIENNSELKGQGLTEFIVDKSIEVKDVISSHSINNIEIDVMYSGAIPPNPAELLMSDRLEELFDTVAADYDYVMVDTAPSMLVTDTLLISKYAGHTFYVTRAGYTEKEILNFTKEIHADNKLNGMMLVVNDVDQSNFGYGARYGYYGAPEKKGWFSRKKA</sequence>
<dbReference type="Pfam" id="PF13614">
    <property type="entry name" value="AAA_31"/>
    <property type="match status" value="1"/>
</dbReference>
<reference evidence="11 12" key="1">
    <citation type="submission" date="2019-03" db="EMBL/GenBank/DDBJ databases">
        <title>Genomic Encyclopedia of Type Strains, Phase III (KMG-III): the genomes of soil and plant-associated and newly described type strains.</title>
        <authorList>
            <person name="Whitman W."/>
        </authorList>
    </citation>
    <scope>NUCLEOTIDE SEQUENCE [LARGE SCALE GENOMIC DNA]</scope>
    <source>
        <strain evidence="11 12">CECT 8301</strain>
    </source>
</reference>